<gene>
    <name evidence="3" type="ORF">HORIV_44270</name>
</gene>
<feature type="region of interest" description="Disordered" evidence="2">
    <location>
        <begin position="249"/>
        <end position="268"/>
    </location>
</feature>
<dbReference type="InterPro" id="IPR052022">
    <property type="entry name" value="26kDa_periplasmic_antigen"/>
</dbReference>
<dbReference type="PANTHER" id="PTHR34387:SF2">
    <property type="entry name" value="SLR1258 PROTEIN"/>
    <property type="match status" value="1"/>
</dbReference>
<evidence type="ECO:0000256" key="2">
    <source>
        <dbReference type="SAM" id="MobiDB-lite"/>
    </source>
</evidence>
<name>A0ABN5X5E9_9GAMM</name>
<dbReference type="Pfam" id="PF04402">
    <property type="entry name" value="SIMPL"/>
    <property type="match status" value="1"/>
</dbReference>
<dbReference type="PANTHER" id="PTHR34387">
    <property type="entry name" value="SLR1258 PROTEIN"/>
    <property type="match status" value="1"/>
</dbReference>
<sequence length="299" mass="32215">MKATPLNLPTSGFRKPGLRKPGSQNLGTKRLRSGLIGGALLALICAPLAHASPSHTPPPSLHVQAQSWVEVEPDKATLNARLWENTPALSTLEESDSSALSDARERLESRASELIEQMEATGLERSAINAGSLNVYPEHVQGPRNEDGEHETLQRTRLERPITVELTDLDQLSEVLDALIAAGVNSLDGVQFDLQDRDAATDEALVKALEKAQHKANLMADSLDAELGHVQRIEETQSPIFQPRMMAMRAESDTASSQSGAASDYSPGTIRIDAGVSVEWALKGPDAPRRPDSDVAAQE</sequence>
<evidence type="ECO:0000313" key="3">
    <source>
        <dbReference type="EMBL" id="BBI52006.1"/>
    </source>
</evidence>
<dbReference type="InterPro" id="IPR007497">
    <property type="entry name" value="SIMPL/DUF541"/>
</dbReference>
<evidence type="ECO:0000256" key="1">
    <source>
        <dbReference type="SAM" id="Coils"/>
    </source>
</evidence>
<evidence type="ECO:0000313" key="4">
    <source>
        <dbReference type="Proteomes" id="UP000289555"/>
    </source>
</evidence>
<reference evidence="4" key="1">
    <citation type="journal article" date="2019" name="Microbiol. Resour. Announc.">
        <title>Complete Genome Sequence of Halomonas olivaria, a Moderately Halophilic Bacterium Isolated from Olive Processing Effluents, Obtained by Nanopore Sequencing.</title>
        <authorList>
            <person name="Nagata S."/>
            <person name="Ii K.M."/>
            <person name="Tsukimi T."/>
            <person name="Miura M.C."/>
            <person name="Galipon J."/>
            <person name="Arakawa K."/>
        </authorList>
    </citation>
    <scope>NUCLEOTIDE SEQUENCE [LARGE SCALE GENOMIC DNA]</scope>
    <source>
        <strain evidence="4">TYRC17</strain>
    </source>
</reference>
<protein>
    <recommendedName>
        <fullName evidence="5">SIMPL domain-containing protein</fullName>
    </recommendedName>
</protein>
<feature type="coiled-coil region" evidence="1">
    <location>
        <begin position="97"/>
        <end position="124"/>
    </location>
</feature>
<keyword evidence="1" id="KW-0175">Coiled coil</keyword>
<accession>A0ABN5X5E9</accession>
<feature type="region of interest" description="Disordered" evidence="2">
    <location>
        <begin position="1"/>
        <end position="26"/>
    </location>
</feature>
<keyword evidence="4" id="KW-1185">Reference proteome</keyword>
<dbReference type="Gene3D" id="3.30.70.2970">
    <property type="entry name" value="Protein of unknown function (DUF541), domain 2"/>
    <property type="match status" value="1"/>
</dbReference>
<dbReference type="Gene3D" id="3.30.110.170">
    <property type="entry name" value="Protein of unknown function (DUF541), domain 1"/>
    <property type="match status" value="1"/>
</dbReference>
<organism evidence="3 4">
    <name type="scientific">Vreelandella olivaria</name>
    <dbReference type="NCBI Taxonomy" id="390919"/>
    <lineage>
        <taxon>Bacteria</taxon>
        <taxon>Pseudomonadati</taxon>
        <taxon>Pseudomonadota</taxon>
        <taxon>Gammaproteobacteria</taxon>
        <taxon>Oceanospirillales</taxon>
        <taxon>Halomonadaceae</taxon>
        <taxon>Vreelandella</taxon>
    </lineage>
</organism>
<dbReference type="Proteomes" id="UP000289555">
    <property type="component" value="Chromosome"/>
</dbReference>
<evidence type="ECO:0008006" key="5">
    <source>
        <dbReference type="Google" id="ProtNLM"/>
    </source>
</evidence>
<dbReference type="EMBL" id="AP019416">
    <property type="protein sequence ID" value="BBI52006.1"/>
    <property type="molecule type" value="Genomic_DNA"/>
</dbReference>
<proteinExistence type="predicted"/>